<evidence type="ECO:0000313" key="2">
    <source>
        <dbReference type="Proteomes" id="UP000250321"/>
    </source>
</evidence>
<sequence length="81" mass="9753">MAWLEELVAWELILHTFSNLRERLEREILVERKDSERGRRKMRRIAISEREKTMEAEGKVSRVNFQLLDKAWSGLDDDLPR</sequence>
<dbReference type="AlphaFoldDB" id="A0A314ZM33"/>
<reference evidence="1 2" key="1">
    <citation type="submission" date="2018-02" db="EMBL/GenBank/DDBJ databases">
        <title>Draft genome of wild Prunus yedoensis var. nudiflora.</title>
        <authorList>
            <person name="Baek S."/>
            <person name="Kim J.-H."/>
            <person name="Choi K."/>
            <person name="Kim G.-B."/>
            <person name="Cho A."/>
            <person name="Jang H."/>
            <person name="Shin C.-H."/>
            <person name="Yu H.-J."/>
            <person name="Mun J.-H."/>
        </authorList>
    </citation>
    <scope>NUCLEOTIDE SEQUENCE [LARGE SCALE GENOMIC DNA]</scope>
    <source>
        <strain evidence="2">cv. Jeju island</strain>
        <tissue evidence="1">Leaf</tissue>
    </source>
</reference>
<organism evidence="1 2">
    <name type="scientific">Prunus yedoensis var. nudiflora</name>
    <dbReference type="NCBI Taxonomy" id="2094558"/>
    <lineage>
        <taxon>Eukaryota</taxon>
        <taxon>Viridiplantae</taxon>
        <taxon>Streptophyta</taxon>
        <taxon>Embryophyta</taxon>
        <taxon>Tracheophyta</taxon>
        <taxon>Spermatophyta</taxon>
        <taxon>Magnoliopsida</taxon>
        <taxon>eudicotyledons</taxon>
        <taxon>Gunneridae</taxon>
        <taxon>Pentapetalae</taxon>
        <taxon>rosids</taxon>
        <taxon>fabids</taxon>
        <taxon>Rosales</taxon>
        <taxon>Rosaceae</taxon>
        <taxon>Amygdaloideae</taxon>
        <taxon>Amygdaleae</taxon>
        <taxon>Prunus</taxon>
    </lineage>
</organism>
<comment type="caution">
    <text evidence="1">The sequence shown here is derived from an EMBL/GenBank/DDBJ whole genome shotgun (WGS) entry which is preliminary data.</text>
</comment>
<gene>
    <name evidence="1" type="ORF">Pyn_35086</name>
</gene>
<keyword evidence="2" id="KW-1185">Reference proteome</keyword>
<accession>A0A314ZM33</accession>
<evidence type="ECO:0000313" key="1">
    <source>
        <dbReference type="EMBL" id="PQQ19760.1"/>
    </source>
</evidence>
<dbReference type="Proteomes" id="UP000250321">
    <property type="component" value="Unassembled WGS sequence"/>
</dbReference>
<protein>
    <submittedName>
        <fullName evidence="1">Uncharacterized protein</fullName>
    </submittedName>
</protein>
<dbReference type="EMBL" id="PJQY01000056">
    <property type="protein sequence ID" value="PQQ19760.1"/>
    <property type="molecule type" value="Genomic_DNA"/>
</dbReference>
<proteinExistence type="predicted"/>
<name>A0A314ZM33_PRUYE</name>